<keyword evidence="2" id="KW-1185">Reference proteome</keyword>
<evidence type="ECO:0000313" key="1">
    <source>
        <dbReference type="EMBL" id="KAK8839791.1"/>
    </source>
</evidence>
<organism evidence="1 2">
    <name type="scientific">Tritrichomonas musculus</name>
    <dbReference type="NCBI Taxonomy" id="1915356"/>
    <lineage>
        <taxon>Eukaryota</taxon>
        <taxon>Metamonada</taxon>
        <taxon>Parabasalia</taxon>
        <taxon>Tritrichomonadida</taxon>
        <taxon>Tritrichomonadidae</taxon>
        <taxon>Tritrichomonas</taxon>
    </lineage>
</organism>
<accession>A0ABR2H1L4</accession>
<dbReference type="EMBL" id="JAPFFF010000050">
    <property type="protein sequence ID" value="KAK8839791.1"/>
    <property type="molecule type" value="Genomic_DNA"/>
</dbReference>
<sequence>MSLFNIFQDNEWSFHYSKMISNKKKFSTFDLGQILSGNNAVLALKFDNYSIVKDMIEKLKNEIIGLNLRIEGDFVVQRPKAEIKVHKLPPSSKFGSIQALTEWSAYHIFPDFQKELGTIAANDDTIILNINHCVSDGKYIAGVAHHIGDKPQKITDSYLPITFDEEFAEELKIRSKSPPKYFGANPNNTIFSNLGMKKIDKEIMYESIYDTKTFSNYDPQKKACSNLTASIVAGYSLSVAALQNEETIFHLGGSMAATMRNVLRDKRSHKIHNIIADQISTQNKISLNQDPITLRHSNIFTVLPMTASVTPYTKISECYRRLNKTLKDQFNLNKSDLFDFRDSMDHPKGESYNDSLMICFSNLGPLKVKKPAVDAYLYNMAFRQPASFGIMLLTYAVIDEEKDRNELHSQVRYGGNGLTEKQSMMLSKSFEHYLKNVDKNRTVGEMFNELKAFQKTLQ</sequence>
<comment type="caution">
    <text evidence="1">The sequence shown here is derived from an EMBL/GenBank/DDBJ whole genome shotgun (WGS) entry which is preliminary data.</text>
</comment>
<dbReference type="Proteomes" id="UP001470230">
    <property type="component" value="Unassembled WGS sequence"/>
</dbReference>
<proteinExistence type="predicted"/>
<name>A0ABR2H1L4_9EUKA</name>
<evidence type="ECO:0000313" key="2">
    <source>
        <dbReference type="Proteomes" id="UP001470230"/>
    </source>
</evidence>
<reference evidence="1 2" key="1">
    <citation type="submission" date="2024-04" db="EMBL/GenBank/DDBJ databases">
        <title>Tritrichomonas musculus Genome.</title>
        <authorList>
            <person name="Alves-Ferreira E."/>
            <person name="Grigg M."/>
            <person name="Lorenzi H."/>
            <person name="Galac M."/>
        </authorList>
    </citation>
    <scope>NUCLEOTIDE SEQUENCE [LARGE SCALE GENOMIC DNA]</scope>
    <source>
        <strain evidence="1 2">EAF2021</strain>
    </source>
</reference>
<protein>
    <recommendedName>
        <fullName evidence="3">Condensation domain-containing protein</fullName>
    </recommendedName>
</protein>
<evidence type="ECO:0008006" key="3">
    <source>
        <dbReference type="Google" id="ProtNLM"/>
    </source>
</evidence>
<gene>
    <name evidence="1" type="ORF">M9Y10_031499</name>
</gene>